<dbReference type="InterPro" id="IPR013900">
    <property type="entry name" value="RNR_inhibitor"/>
</dbReference>
<accession>A0A165BSZ8</accession>
<evidence type="ECO:0000256" key="1">
    <source>
        <dbReference type="ARBA" id="ARBA00004123"/>
    </source>
</evidence>
<evidence type="ECO:0000256" key="5">
    <source>
        <dbReference type="ARBA" id="ARBA00023242"/>
    </source>
</evidence>
<gene>
    <name evidence="7" type="ORF">EXIGLDRAFT_731612</name>
</gene>
<proteinExistence type="inferred from homology"/>
<dbReference type="Proteomes" id="UP000077266">
    <property type="component" value="Unassembled WGS sequence"/>
</dbReference>
<reference evidence="7 8" key="1">
    <citation type="journal article" date="2016" name="Mol. Biol. Evol.">
        <title>Comparative Genomics of Early-Diverging Mushroom-Forming Fungi Provides Insights into the Origins of Lignocellulose Decay Capabilities.</title>
        <authorList>
            <person name="Nagy L.G."/>
            <person name="Riley R."/>
            <person name="Tritt A."/>
            <person name="Adam C."/>
            <person name="Daum C."/>
            <person name="Floudas D."/>
            <person name="Sun H."/>
            <person name="Yadav J.S."/>
            <person name="Pangilinan J."/>
            <person name="Larsson K.H."/>
            <person name="Matsuura K."/>
            <person name="Barry K."/>
            <person name="Labutti K."/>
            <person name="Kuo R."/>
            <person name="Ohm R.A."/>
            <person name="Bhattacharya S.S."/>
            <person name="Shirouzu T."/>
            <person name="Yoshinaga Y."/>
            <person name="Martin F.M."/>
            <person name="Grigoriev I.V."/>
            <person name="Hibbett D.S."/>
        </authorList>
    </citation>
    <scope>NUCLEOTIDE SEQUENCE [LARGE SCALE GENOMIC DNA]</scope>
    <source>
        <strain evidence="7 8">HHB12029</strain>
    </source>
</reference>
<keyword evidence="5" id="KW-0539">Nucleus</keyword>
<protein>
    <submittedName>
        <fullName evidence="7">Uncharacterized protein</fullName>
    </submittedName>
</protein>
<dbReference type="OrthoDB" id="4072855at2759"/>
<dbReference type="Pfam" id="PF08591">
    <property type="entry name" value="RNR_inhib"/>
    <property type="match status" value="1"/>
</dbReference>
<feature type="compositionally biased region" description="Acidic residues" evidence="6">
    <location>
        <begin position="106"/>
        <end position="122"/>
    </location>
</feature>
<evidence type="ECO:0000256" key="2">
    <source>
        <dbReference type="ARBA" id="ARBA00004496"/>
    </source>
</evidence>
<evidence type="ECO:0000256" key="4">
    <source>
        <dbReference type="ARBA" id="ARBA00022490"/>
    </source>
</evidence>
<dbReference type="EMBL" id="KV426410">
    <property type="protein sequence ID" value="KZV81187.1"/>
    <property type="molecule type" value="Genomic_DNA"/>
</dbReference>
<evidence type="ECO:0000313" key="7">
    <source>
        <dbReference type="EMBL" id="KZV81187.1"/>
    </source>
</evidence>
<dbReference type="InParanoid" id="A0A165BSZ8"/>
<dbReference type="GO" id="GO:0005737">
    <property type="term" value="C:cytoplasm"/>
    <property type="evidence" value="ECO:0007669"/>
    <property type="project" value="UniProtKB-SubCell"/>
</dbReference>
<keyword evidence="8" id="KW-1185">Reference proteome</keyword>
<feature type="region of interest" description="Disordered" evidence="6">
    <location>
        <begin position="43"/>
        <end position="71"/>
    </location>
</feature>
<comment type="subcellular location">
    <subcellularLocation>
        <location evidence="2">Cytoplasm</location>
    </subcellularLocation>
    <subcellularLocation>
        <location evidence="1">Nucleus</location>
    </subcellularLocation>
</comment>
<evidence type="ECO:0000256" key="6">
    <source>
        <dbReference type="SAM" id="MobiDB-lite"/>
    </source>
</evidence>
<feature type="region of interest" description="Disordered" evidence="6">
    <location>
        <begin position="1"/>
        <end position="22"/>
    </location>
</feature>
<keyword evidence="4" id="KW-0963">Cytoplasm</keyword>
<organism evidence="7 8">
    <name type="scientific">Exidia glandulosa HHB12029</name>
    <dbReference type="NCBI Taxonomy" id="1314781"/>
    <lineage>
        <taxon>Eukaryota</taxon>
        <taxon>Fungi</taxon>
        <taxon>Dikarya</taxon>
        <taxon>Basidiomycota</taxon>
        <taxon>Agaricomycotina</taxon>
        <taxon>Agaricomycetes</taxon>
        <taxon>Auriculariales</taxon>
        <taxon>Exidiaceae</taxon>
        <taxon>Exidia</taxon>
    </lineage>
</organism>
<sequence>MSSPAKRALTSDAHDNIKASNAIRNDLLSDDLAARLQNIGSRVRKSVAEGYNTPSATPPTQSPTKHTTPSACFVPTAKETLQNVFGSPTRLRGTPSPLKRGRSHESDDDRDEDNMSDDDDDVFITPSLVVGSAFPLRSARPVRPLRRSRISQPVFAPSQIQDVTMMDCAPPFATQQVPVAVGGGTES</sequence>
<name>A0A165BSZ8_EXIGL</name>
<dbReference type="AlphaFoldDB" id="A0A165BSZ8"/>
<comment type="similarity">
    <text evidence="3">Belongs to the DIF1/spd1 family.</text>
</comment>
<dbReference type="GO" id="GO:0005634">
    <property type="term" value="C:nucleus"/>
    <property type="evidence" value="ECO:0007669"/>
    <property type="project" value="UniProtKB-SubCell"/>
</dbReference>
<evidence type="ECO:0000256" key="3">
    <source>
        <dbReference type="ARBA" id="ARBA00005459"/>
    </source>
</evidence>
<feature type="region of interest" description="Disordered" evidence="6">
    <location>
        <begin position="83"/>
        <end position="122"/>
    </location>
</feature>
<evidence type="ECO:0000313" key="8">
    <source>
        <dbReference type="Proteomes" id="UP000077266"/>
    </source>
</evidence>